<keyword evidence="5" id="KW-0460">Magnesium</keyword>
<dbReference type="PANTHER" id="PTHR12001:SF85">
    <property type="entry name" value="SHORT CHAIN ISOPRENYL DIPHOSPHATE SYNTHASE"/>
    <property type="match status" value="1"/>
</dbReference>
<dbReference type="InterPro" id="IPR000092">
    <property type="entry name" value="Polyprenyl_synt"/>
</dbReference>
<dbReference type="RefSeq" id="WP_231486295.1">
    <property type="nucleotide sequence ID" value="NZ_BAAAZO010000002.1"/>
</dbReference>
<keyword evidence="4" id="KW-0479">Metal-binding</keyword>
<evidence type="ECO:0000256" key="6">
    <source>
        <dbReference type="RuleBase" id="RU004466"/>
    </source>
</evidence>
<evidence type="ECO:0000256" key="2">
    <source>
        <dbReference type="ARBA" id="ARBA00006706"/>
    </source>
</evidence>
<evidence type="ECO:0000256" key="4">
    <source>
        <dbReference type="ARBA" id="ARBA00022723"/>
    </source>
</evidence>
<dbReference type="SUPFAM" id="SSF48576">
    <property type="entry name" value="Terpenoid synthases"/>
    <property type="match status" value="1"/>
</dbReference>
<dbReference type="Pfam" id="PF00348">
    <property type="entry name" value="polyprenyl_synt"/>
    <property type="match status" value="1"/>
</dbReference>
<evidence type="ECO:0000256" key="5">
    <source>
        <dbReference type="ARBA" id="ARBA00022842"/>
    </source>
</evidence>
<keyword evidence="8" id="KW-1185">Reference proteome</keyword>
<evidence type="ECO:0000256" key="3">
    <source>
        <dbReference type="ARBA" id="ARBA00022679"/>
    </source>
</evidence>
<protein>
    <submittedName>
        <fullName evidence="7">Polyprenyl synthetase family protein</fullName>
    </submittedName>
</protein>
<dbReference type="SFLD" id="SFLDS00005">
    <property type="entry name" value="Isoprenoid_Synthase_Type_I"/>
    <property type="match status" value="1"/>
</dbReference>
<comment type="cofactor">
    <cofactor evidence="1">
        <name>Mg(2+)</name>
        <dbReference type="ChEBI" id="CHEBI:18420"/>
    </cofactor>
</comment>
<evidence type="ECO:0000256" key="1">
    <source>
        <dbReference type="ARBA" id="ARBA00001946"/>
    </source>
</evidence>
<sequence length="368" mass="39022">MTLVPAPSHSVHQAHDSHAAHLHAVEALLTDRLADLGTQWRRGTAVADTVLGDDDVPELLTTLVMSGGKRLRPQMCWWGWVAAGGCDDSPDLVRLSTALELLHAFGLAQDDVMDESALRRGVPTVHVRAGRRHRGAGATGDDRRYGESIAVLAGDLAHVEAGALVSGLPAPVRTLWWQMSVELVRGQARDLSAAALTSPDDAIGQALEVAHAKSGAYTIQRPLELGATLGGAGQDVVTALGRYGRLLGEAFALRDDLLGVWGDPDVTGKPSSDDLTAGKATVLLALAEQRCTGPARAAVDRMRGNSHDGDDVEVVRKAMESEGVRDLVEQRITRAVTDAHAVLRSAPLPPAAVEGLEAVSERIAWRRV</sequence>
<reference evidence="8" key="1">
    <citation type="journal article" date="2019" name="Int. J. Syst. Evol. Microbiol.">
        <title>The Global Catalogue of Microorganisms (GCM) 10K type strain sequencing project: providing services to taxonomists for standard genome sequencing and annotation.</title>
        <authorList>
            <consortium name="The Broad Institute Genomics Platform"/>
            <consortium name="The Broad Institute Genome Sequencing Center for Infectious Disease"/>
            <person name="Wu L."/>
            <person name="Ma J."/>
        </authorList>
    </citation>
    <scope>NUCLEOTIDE SEQUENCE [LARGE SCALE GENOMIC DNA]</scope>
    <source>
        <strain evidence="8">JCM 16902</strain>
    </source>
</reference>
<name>A0ABP6Z9D6_9ACTN</name>
<dbReference type="PANTHER" id="PTHR12001">
    <property type="entry name" value="GERANYLGERANYL PYROPHOSPHATE SYNTHASE"/>
    <property type="match status" value="1"/>
</dbReference>
<evidence type="ECO:0000313" key="8">
    <source>
        <dbReference type="Proteomes" id="UP001501074"/>
    </source>
</evidence>
<dbReference type="EMBL" id="BAAAZO010000002">
    <property type="protein sequence ID" value="GAA3600749.1"/>
    <property type="molecule type" value="Genomic_DNA"/>
</dbReference>
<organism evidence="7 8">
    <name type="scientific">Kineosporia mesophila</name>
    <dbReference type="NCBI Taxonomy" id="566012"/>
    <lineage>
        <taxon>Bacteria</taxon>
        <taxon>Bacillati</taxon>
        <taxon>Actinomycetota</taxon>
        <taxon>Actinomycetes</taxon>
        <taxon>Kineosporiales</taxon>
        <taxon>Kineosporiaceae</taxon>
        <taxon>Kineosporia</taxon>
    </lineage>
</organism>
<dbReference type="Proteomes" id="UP001501074">
    <property type="component" value="Unassembled WGS sequence"/>
</dbReference>
<dbReference type="CDD" id="cd00685">
    <property type="entry name" value="Trans_IPPS_HT"/>
    <property type="match status" value="1"/>
</dbReference>
<dbReference type="InterPro" id="IPR008949">
    <property type="entry name" value="Isoprenoid_synthase_dom_sf"/>
</dbReference>
<proteinExistence type="inferred from homology"/>
<comment type="similarity">
    <text evidence="2 6">Belongs to the FPP/GGPP synthase family.</text>
</comment>
<accession>A0ABP6Z9D6</accession>
<gene>
    <name evidence="7" type="ORF">GCM10022223_15490</name>
</gene>
<comment type="caution">
    <text evidence="7">The sequence shown here is derived from an EMBL/GenBank/DDBJ whole genome shotgun (WGS) entry which is preliminary data.</text>
</comment>
<dbReference type="Gene3D" id="1.10.600.10">
    <property type="entry name" value="Farnesyl Diphosphate Synthase"/>
    <property type="match status" value="1"/>
</dbReference>
<keyword evidence="3 6" id="KW-0808">Transferase</keyword>
<evidence type="ECO:0000313" key="7">
    <source>
        <dbReference type="EMBL" id="GAA3600749.1"/>
    </source>
</evidence>